<accession>A0AAD5QI05</accession>
<evidence type="ECO:0000313" key="2">
    <source>
        <dbReference type="EMBL" id="KAJ1347576.1"/>
    </source>
</evidence>
<sequence>MVRHRTSTASSMISLLAAFSTVLGCGVIPAGQASTRTLTVTGLTTLPVAMVYTMIAENSARIPGIATSEAVEDL</sequence>
<dbReference type="EMBL" id="JAHQIW010000337">
    <property type="protein sequence ID" value="KAJ1347576.1"/>
    <property type="molecule type" value="Genomic_DNA"/>
</dbReference>
<reference evidence="2" key="1">
    <citation type="submission" date="2021-06" db="EMBL/GenBank/DDBJ databases">
        <title>Parelaphostrongylus tenuis whole genome reference sequence.</title>
        <authorList>
            <person name="Garwood T.J."/>
            <person name="Larsen P.A."/>
            <person name="Fountain-Jones N.M."/>
            <person name="Garbe J.R."/>
            <person name="Macchietto M.G."/>
            <person name="Kania S.A."/>
            <person name="Gerhold R.W."/>
            <person name="Richards J.E."/>
            <person name="Wolf T.M."/>
        </authorList>
    </citation>
    <scope>NUCLEOTIDE SEQUENCE</scope>
    <source>
        <strain evidence="2">MNPRO001-30</strain>
        <tissue evidence="2">Meninges</tissue>
    </source>
</reference>
<organism evidence="2 3">
    <name type="scientific">Parelaphostrongylus tenuis</name>
    <name type="common">Meningeal worm</name>
    <dbReference type="NCBI Taxonomy" id="148309"/>
    <lineage>
        <taxon>Eukaryota</taxon>
        <taxon>Metazoa</taxon>
        <taxon>Ecdysozoa</taxon>
        <taxon>Nematoda</taxon>
        <taxon>Chromadorea</taxon>
        <taxon>Rhabditida</taxon>
        <taxon>Rhabditina</taxon>
        <taxon>Rhabditomorpha</taxon>
        <taxon>Strongyloidea</taxon>
        <taxon>Metastrongylidae</taxon>
        <taxon>Parelaphostrongylus</taxon>
    </lineage>
</organism>
<keyword evidence="1" id="KW-0732">Signal</keyword>
<name>A0AAD5QI05_PARTN</name>
<protein>
    <submittedName>
        <fullName evidence="2">Uncharacterized protein</fullName>
    </submittedName>
</protein>
<feature type="signal peptide" evidence="1">
    <location>
        <begin position="1"/>
        <end position="24"/>
    </location>
</feature>
<keyword evidence="3" id="KW-1185">Reference proteome</keyword>
<dbReference type="Proteomes" id="UP001196413">
    <property type="component" value="Unassembled WGS sequence"/>
</dbReference>
<evidence type="ECO:0000256" key="1">
    <source>
        <dbReference type="SAM" id="SignalP"/>
    </source>
</evidence>
<comment type="caution">
    <text evidence="2">The sequence shown here is derived from an EMBL/GenBank/DDBJ whole genome shotgun (WGS) entry which is preliminary data.</text>
</comment>
<proteinExistence type="predicted"/>
<gene>
    <name evidence="2" type="ORF">KIN20_002670</name>
</gene>
<dbReference type="AlphaFoldDB" id="A0AAD5QI05"/>
<feature type="chain" id="PRO_5041989525" evidence="1">
    <location>
        <begin position="25"/>
        <end position="74"/>
    </location>
</feature>
<dbReference type="PROSITE" id="PS51257">
    <property type="entry name" value="PROKAR_LIPOPROTEIN"/>
    <property type="match status" value="1"/>
</dbReference>
<evidence type="ECO:0000313" key="3">
    <source>
        <dbReference type="Proteomes" id="UP001196413"/>
    </source>
</evidence>